<comment type="subcellular location">
    <subcellularLocation>
        <location evidence="1">Endomembrane system</location>
    </subcellularLocation>
</comment>
<evidence type="ECO:0000256" key="5">
    <source>
        <dbReference type="ARBA" id="ARBA00023136"/>
    </source>
</evidence>
<accession>A0A412YDM7</accession>
<gene>
    <name evidence="7" type="ORF">DWW10_08305</name>
</gene>
<keyword evidence="3 6" id="KW-0812">Transmembrane</keyword>
<evidence type="ECO:0000313" key="8">
    <source>
        <dbReference type="Proteomes" id="UP000283850"/>
    </source>
</evidence>
<feature type="transmembrane region" description="Helical" evidence="6">
    <location>
        <begin position="6"/>
        <end position="28"/>
    </location>
</feature>
<dbReference type="GO" id="GO:0012505">
    <property type="term" value="C:endomembrane system"/>
    <property type="evidence" value="ECO:0007669"/>
    <property type="project" value="UniProtKB-SubCell"/>
</dbReference>
<dbReference type="PANTHER" id="PTHR35791">
    <property type="entry name" value="UPF0754 MEMBRANE PROTEIN YHEB"/>
    <property type="match status" value="1"/>
</dbReference>
<organism evidence="7 8">
    <name type="scientific">Bacteroides intestinalis</name>
    <dbReference type="NCBI Taxonomy" id="329854"/>
    <lineage>
        <taxon>Bacteria</taxon>
        <taxon>Pseudomonadati</taxon>
        <taxon>Bacteroidota</taxon>
        <taxon>Bacteroidia</taxon>
        <taxon>Bacteroidales</taxon>
        <taxon>Bacteroidaceae</taxon>
        <taxon>Bacteroides</taxon>
    </lineage>
</organism>
<dbReference type="InterPro" id="IPR007383">
    <property type="entry name" value="DUF445"/>
</dbReference>
<name>A0A412YDM7_9BACE</name>
<dbReference type="AlphaFoldDB" id="A0A412YDM7"/>
<evidence type="ECO:0000256" key="2">
    <source>
        <dbReference type="ARBA" id="ARBA00008053"/>
    </source>
</evidence>
<dbReference type="Pfam" id="PF04286">
    <property type="entry name" value="DUF445"/>
    <property type="match status" value="1"/>
</dbReference>
<protein>
    <submittedName>
        <fullName evidence="7">DUF445 family protein</fullName>
    </submittedName>
</protein>
<evidence type="ECO:0000256" key="4">
    <source>
        <dbReference type="ARBA" id="ARBA00022989"/>
    </source>
</evidence>
<dbReference type="RefSeq" id="WP_022394146.1">
    <property type="nucleotide sequence ID" value="NZ_QRZF01000004.1"/>
</dbReference>
<keyword evidence="5 6" id="KW-0472">Membrane</keyword>
<sequence length="62" mass="6856">METQLIIGPLVGAIIGLITNGIAIKMIFRPLYAKYLWGWKLPFTPGLIPKEKGRMAKSIISS</sequence>
<comment type="similarity">
    <text evidence="2">Belongs to the UPF0754 family.</text>
</comment>
<keyword evidence="4 6" id="KW-1133">Transmembrane helix</keyword>
<proteinExistence type="inferred from homology"/>
<dbReference type="Proteomes" id="UP000283850">
    <property type="component" value="Unassembled WGS sequence"/>
</dbReference>
<evidence type="ECO:0000256" key="1">
    <source>
        <dbReference type="ARBA" id="ARBA00004308"/>
    </source>
</evidence>
<evidence type="ECO:0000256" key="6">
    <source>
        <dbReference type="SAM" id="Phobius"/>
    </source>
</evidence>
<dbReference type="PANTHER" id="PTHR35791:SF1">
    <property type="entry name" value="UPF0754 MEMBRANE PROTEIN YHEB"/>
    <property type="match status" value="1"/>
</dbReference>
<reference evidence="7 8" key="1">
    <citation type="submission" date="2018-08" db="EMBL/GenBank/DDBJ databases">
        <title>A genome reference for cultivated species of the human gut microbiota.</title>
        <authorList>
            <person name="Zou Y."/>
            <person name="Xue W."/>
            <person name="Luo G."/>
        </authorList>
    </citation>
    <scope>NUCLEOTIDE SEQUENCE [LARGE SCALE GENOMIC DNA]</scope>
    <source>
        <strain evidence="7 8">AF14-32</strain>
    </source>
</reference>
<comment type="caution">
    <text evidence="7">The sequence shown here is derived from an EMBL/GenBank/DDBJ whole genome shotgun (WGS) entry which is preliminary data.</text>
</comment>
<evidence type="ECO:0000256" key="3">
    <source>
        <dbReference type="ARBA" id="ARBA00022692"/>
    </source>
</evidence>
<evidence type="ECO:0000313" key="7">
    <source>
        <dbReference type="EMBL" id="RGV55521.1"/>
    </source>
</evidence>
<dbReference type="EMBL" id="QRZF01000004">
    <property type="protein sequence ID" value="RGV55521.1"/>
    <property type="molecule type" value="Genomic_DNA"/>
</dbReference>